<reference evidence="1" key="2">
    <citation type="submission" date="2023-06" db="EMBL/GenBank/DDBJ databases">
        <authorList>
            <consortium name="Lawrence Berkeley National Laboratory"/>
            <person name="Haridas S."/>
            <person name="Hensen N."/>
            <person name="Bonometti L."/>
            <person name="Westerberg I."/>
            <person name="Brannstrom I.O."/>
            <person name="Guillou S."/>
            <person name="Cros-Aarteil S."/>
            <person name="Calhoun S."/>
            <person name="Kuo A."/>
            <person name="Mondo S."/>
            <person name="Pangilinan J."/>
            <person name="Riley R."/>
            <person name="Labutti K."/>
            <person name="Andreopoulos B."/>
            <person name="Lipzen A."/>
            <person name="Chen C."/>
            <person name="Yanf M."/>
            <person name="Daum C."/>
            <person name="Ng V."/>
            <person name="Clum A."/>
            <person name="Steindorff A."/>
            <person name="Ohm R."/>
            <person name="Martin F."/>
            <person name="Silar P."/>
            <person name="Natvig D."/>
            <person name="Lalanne C."/>
            <person name="Gautier V."/>
            <person name="Ament-Velasquez S.L."/>
            <person name="Kruys A."/>
            <person name="Hutchinson M.I."/>
            <person name="Powell A.J."/>
            <person name="Barry K."/>
            <person name="Miller A.N."/>
            <person name="Grigoriev I.V."/>
            <person name="Debuchy R."/>
            <person name="Gladieux P."/>
            <person name="Thoren M.H."/>
            <person name="Johannesson H."/>
        </authorList>
    </citation>
    <scope>NUCLEOTIDE SEQUENCE</scope>
    <source>
        <strain evidence="1">CBS 168.71</strain>
    </source>
</reference>
<evidence type="ECO:0000313" key="2">
    <source>
        <dbReference type="Proteomes" id="UP001278766"/>
    </source>
</evidence>
<proteinExistence type="predicted"/>
<dbReference type="Proteomes" id="UP001278766">
    <property type="component" value="Unassembled WGS sequence"/>
</dbReference>
<dbReference type="AlphaFoldDB" id="A0AAE0LUG5"/>
<name>A0AAE0LUG5_9PEZI</name>
<reference evidence="1" key="1">
    <citation type="journal article" date="2023" name="Mol. Phylogenet. Evol.">
        <title>Genome-scale phylogeny and comparative genomics of the fungal order Sordariales.</title>
        <authorList>
            <person name="Hensen N."/>
            <person name="Bonometti L."/>
            <person name="Westerberg I."/>
            <person name="Brannstrom I.O."/>
            <person name="Guillou S."/>
            <person name="Cros-Aarteil S."/>
            <person name="Calhoun S."/>
            <person name="Haridas S."/>
            <person name="Kuo A."/>
            <person name="Mondo S."/>
            <person name="Pangilinan J."/>
            <person name="Riley R."/>
            <person name="LaButti K."/>
            <person name="Andreopoulos B."/>
            <person name="Lipzen A."/>
            <person name="Chen C."/>
            <person name="Yan M."/>
            <person name="Daum C."/>
            <person name="Ng V."/>
            <person name="Clum A."/>
            <person name="Steindorff A."/>
            <person name="Ohm R.A."/>
            <person name="Martin F."/>
            <person name="Silar P."/>
            <person name="Natvig D.O."/>
            <person name="Lalanne C."/>
            <person name="Gautier V."/>
            <person name="Ament-Velasquez S.L."/>
            <person name="Kruys A."/>
            <person name="Hutchinson M.I."/>
            <person name="Powell A.J."/>
            <person name="Barry K."/>
            <person name="Miller A.N."/>
            <person name="Grigoriev I.V."/>
            <person name="Debuchy R."/>
            <person name="Gladieux P."/>
            <person name="Hiltunen Thoren M."/>
            <person name="Johannesson H."/>
        </authorList>
    </citation>
    <scope>NUCLEOTIDE SEQUENCE</scope>
    <source>
        <strain evidence="1">CBS 168.71</strain>
    </source>
</reference>
<accession>A0AAE0LUG5</accession>
<protein>
    <submittedName>
        <fullName evidence="1">Uncharacterized protein</fullName>
    </submittedName>
</protein>
<keyword evidence="2" id="KW-1185">Reference proteome</keyword>
<dbReference type="GeneID" id="87834915"/>
<comment type="caution">
    <text evidence="1">The sequence shown here is derived from an EMBL/GenBank/DDBJ whole genome shotgun (WGS) entry which is preliminary data.</text>
</comment>
<sequence length="184" mass="20259">MATSQEQYITDPAQLQESDLARNLADSSLADDTVESKETTTRHIAPPRRLALLQPLADPAMLAACRNPASQTTHRPDRGVGELIRHEYLDISALDKAWRHALSKAPPASHVTFDLRLPKPVGNGEAAQAIYWETAMPPSGQGFGISTRNVMRLMATIAIVARMRVQGDVRFSVSYGTVRRRACR</sequence>
<gene>
    <name evidence="1" type="ORF">B0H64DRAFT_121808</name>
</gene>
<dbReference type="RefSeq" id="XP_062660788.1">
    <property type="nucleotide sequence ID" value="XM_062797967.1"/>
</dbReference>
<evidence type="ECO:0000313" key="1">
    <source>
        <dbReference type="EMBL" id="KAK3297274.1"/>
    </source>
</evidence>
<organism evidence="1 2">
    <name type="scientific">Chaetomium fimeti</name>
    <dbReference type="NCBI Taxonomy" id="1854472"/>
    <lineage>
        <taxon>Eukaryota</taxon>
        <taxon>Fungi</taxon>
        <taxon>Dikarya</taxon>
        <taxon>Ascomycota</taxon>
        <taxon>Pezizomycotina</taxon>
        <taxon>Sordariomycetes</taxon>
        <taxon>Sordariomycetidae</taxon>
        <taxon>Sordariales</taxon>
        <taxon>Chaetomiaceae</taxon>
        <taxon>Chaetomium</taxon>
    </lineage>
</organism>
<dbReference type="EMBL" id="JAUEPN010000003">
    <property type="protein sequence ID" value="KAK3297274.1"/>
    <property type="molecule type" value="Genomic_DNA"/>
</dbReference>